<protein>
    <submittedName>
        <fullName evidence="1">SnoaL-like domain-containing protein</fullName>
    </submittedName>
</protein>
<accession>A0A1I2NB97</accession>
<keyword evidence="2" id="KW-1185">Reference proteome</keyword>
<dbReference type="Gene3D" id="3.10.450.50">
    <property type="match status" value="1"/>
</dbReference>
<dbReference type="Proteomes" id="UP000199645">
    <property type="component" value="Unassembled WGS sequence"/>
</dbReference>
<gene>
    <name evidence="1" type="ORF">SAMN05421541_1435</name>
</gene>
<dbReference type="SUPFAM" id="SSF54427">
    <property type="entry name" value="NTF2-like"/>
    <property type="match status" value="1"/>
</dbReference>
<sequence length="145" mass="15995">MISLSASIWARWCDRTADRPPRDEGAGVATIEQLMYANLLEVFNERDPERRRAAITRTYAPGVRFADPEEVVVRYDALDAKAQKILDEAPGFVFSPDGPLLISHDLGHLPWAFGPEGRPPVVRGIDIALIADGLITHVHTLLITG</sequence>
<reference evidence="1 2" key="1">
    <citation type="submission" date="2016-10" db="EMBL/GenBank/DDBJ databases">
        <authorList>
            <person name="de Groot N.N."/>
        </authorList>
    </citation>
    <scope>NUCLEOTIDE SEQUENCE [LARGE SCALE GENOMIC DNA]</scope>
    <source>
        <strain evidence="1 2">DSM 43019</strain>
    </source>
</reference>
<dbReference type="STRING" id="35752.SAMN05421541_1435"/>
<proteinExistence type="predicted"/>
<evidence type="ECO:0000313" key="1">
    <source>
        <dbReference type="EMBL" id="SFG01185.1"/>
    </source>
</evidence>
<dbReference type="AlphaFoldDB" id="A0A1I2NB97"/>
<name>A0A1I2NB97_9ACTN</name>
<dbReference type="InterPro" id="IPR032710">
    <property type="entry name" value="NTF2-like_dom_sf"/>
</dbReference>
<organism evidence="1 2">
    <name type="scientific">Actinoplanes philippinensis</name>
    <dbReference type="NCBI Taxonomy" id="35752"/>
    <lineage>
        <taxon>Bacteria</taxon>
        <taxon>Bacillati</taxon>
        <taxon>Actinomycetota</taxon>
        <taxon>Actinomycetes</taxon>
        <taxon>Micromonosporales</taxon>
        <taxon>Micromonosporaceae</taxon>
        <taxon>Actinoplanes</taxon>
    </lineage>
</organism>
<dbReference type="EMBL" id="FONV01000043">
    <property type="protein sequence ID" value="SFG01185.1"/>
    <property type="molecule type" value="Genomic_DNA"/>
</dbReference>
<evidence type="ECO:0000313" key="2">
    <source>
        <dbReference type="Proteomes" id="UP000199645"/>
    </source>
</evidence>